<keyword evidence="1" id="KW-0812">Transmembrane</keyword>
<evidence type="ECO:0000313" key="3">
    <source>
        <dbReference type="Proteomes" id="UP000183639"/>
    </source>
</evidence>
<dbReference type="OrthoDB" id="9814149at2"/>
<gene>
    <name evidence="2" type="ORF">SAMN04487861_10914</name>
</gene>
<evidence type="ECO:0000256" key="1">
    <source>
        <dbReference type="SAM" id="Phobius"/>
    </source>
</evidence>
<proteinExistence type="predicted"/>
<dbReference type="InterPro" id="IPR012505">
    <property type="entry name" value="YbbR"/>
</dbReference>
<dbReference type="PANTHER" id="PTHR37804:SF1">
    <property type="entry name" value="CDAA REGULATORY PROTEIN CDAR"/>
    <property type="match status" value="1"/>
</dbReference>
<feature type="transmembrane region" description="Helical" evidence="1">
    <location>
        <begin position="12"/>
        <end position="30"/>
    </location>
</feature>
<protein>
    <submittedName>
        <fullName evidence="2">YbbR domain-containing protein</fullName>
    </submittedName>
</protein>
<keyword evidence="1" id="KW-1133">Transmembrane helix</keyword>
<dbReference type="Proteomes" id="UP000183639">
    <property type="component" value="Unassembled WGS sequence"/>
</dbReference>
<dbReference type="CDD" id="cd20206">
    <property type="entry name" value="YbbR"/>
    <property type="match status" value="1"/>
</dbReference>
<name>A0A1I3E5G3_SELRU</name>
<dbReference type="InterPro" id="IPR053154">
    <property type="entry name" value="c-di-AMP_regulator"/>
</dbReference>
<organism evidence="2 3">
    <name type="scientific">Selenomonas ruminantium</name>
    <dbReference type="NCBI Taxonomy" id="971"/>
    <lineage>
        <taxon>Bacteria</taxon>
        <taxon>Bacillati</taxon>
        <taxon>Bacillota</taxon>
        <taxon>Negativicutes</taxon>
        <taxon>Selenomonadales</taxon>
        <taxon>Selenomonadaceae</taxon>
        <taxon>Selenomonas</taxon>
    </lineage>
</organism>
<reference evidence="2 3" key="1">
    <citation type="submission" date="2016-10" db="EMBL/GenBank/DDBJ databases">
        <authorList>
            <person name="de Groot N.N."/>
        </authorList>
    </citation>
    <scope>NUCLEOTIDE SEQUENCE [LARGE SCALE GENOMIC DNA]</scope>
    <source>
        <strain evidence="2 3">Z108</strain>
    </source>
</reference>
<dbReference type="RefSeq" id="WP_075442928.1">
    <property type="nucleotide sequence ID" value="NZ_FOQK01000009.1"/>
</dbReference>
<keyword evidence="1" id="KW-0472">Membrane</keyword>
<dbReference type="PANTHER" id="PTHR37804">
    <property type="entry name" value="CDAA REGULATORY PROTEIN CDAR"/>
    <property type="match status" value="1"/>
</dbReference>
<dbReference type="Gene3D" id="2.170.120.40">
    <property type="entry name" value="YbbR-like domain"/>
    <property type="match status" value="2"/>
</dbReference>
<dbReference type="EMBL" id="FOQK01000009">
    <property type="protein sequence ID" value="SFH94185.1"/>
    <property type="molecule type" value="Genomic_DNA"/>
</dbReference>
<accession>A0A1I3E5G3</accession>
<dbReference type="Gene3D" id="2.170.120.30">
    <property type="match status" value="1"/>
</dbReference>
<dbReference type="Pfam" id="PF07949">
    <property type="entry name" value="YbbR"/>
    <property type="match status" value="2"/>
</dbReference>
<dbReference type="AlphaFoldDB" id="A0A1I3E5G3"/>
<sequence>MISTFRHMIQHNLVAKIVAVVSAIVLWGYVMNDQNPAIESSFTVQVQLRNAPDGYKITQGTPTVKVKVRAARSLFVNSSAEDFKAYVDLKDAENGKHSYKVHVETPQGFEVVEENPGSIDVTLDRIIERRVRATINVNGVPAPGVTVAKVNQASSKVVIEGPESAVNEVDRVIGYIGLNGNNDSDFALQVPLTPINVDGREVQGVTVNPTSMYVTVQMARGLRTKIVTVKPALTGSLNGELELVSAKVDPVKIEIAGDEAKTSTVSSLSTEPISLADVTKNMDKTVKLILPDGVTVTNPDVVVHLVVKAKEDK</sequence>
<evidence type="ECO:0000313" key="2">
    <source>
        <dbReference type="EMBL" id="SFH94185.1"/>
    </source>
</evidence>